<sequence length="323" mass="36178">MDAHANVAPMTEREIADLGKKLNDGATADCLAAPDTLRDSFDPRIVYTRALKCTYRSPNNDNAIWKYASVGGGRTFLLKTCVCVQRGHINHVELEGMPVLVPHKWLRVASDKTVATVLIANGKRVWSAVCMLAAVCDIRRLLRCCPSDTKMGMQIMRASMRAIAQLVEYDVMQHDFKWENCAMITAATGEHRFCIIDTASVRRIASDARVKRTYVRPSRFRTTGETARTISARDFAWHYAIALLQLCDVGQYESVTRLFLRSFGSDVYLRSVDHAELYAIVAGIVRPNDQNGAIFSMAMRFFTLARTGNPRKLMSTIRASLTT</sequence>
<protein>
    <recommendedName>
        <fullName evidence="3">Protein kinase domain-containing protein</fullName>
    </recommendedName>
</protein>
<proteinExistence type="predicted"/>
<gene>
    <name evidence="1" type="ORF">CYMTET_40674</name>
</gene>
<organism evidence="1 2">
    <name type="scientific">Cymbomonas tetramitiformis</name>
    <dbReference type="NCBI Taxonomy" id="36881"/>
    <lineage>
        <taxon>Eukaryota</taxon>
        <taxon>Viridiplantae</taxon>
        <taxon>Chlorophyta</taxon>
        <taxon>Pyramimonadophyceae</taxon>
        <taxon>Pyramimonadales</taxon>
        <taxon>Pyramimonadaceae</taxon>
        <taxon>Cymbomonas</taxon>
    </lineage>
</organism>
<dbReference type="EMBL" id="LGRX02027021">
    <property type="protein sequence ID" value="KAK3249926.1"/>
    <property type="molecule type" value="Genomic_DNA"/>
</dbReference>
<accession>A0AAE0C7J4</accession>
<dbReference type="AlphaFoldDB" id="A0AAE0C7J4"/>
<name>A0AAE0C7J4_9CHLO</name>
<dbReference type="Proteomes" id="UP001190700">
    <property type="component" value="Unassembled WGS sequence"/>
</dbReference>
<keyword evidence="2" id="KW-1185">Reference proteome</keyword>
<reference evidence="1 2" key="1">
    <citation type="journal article" date="2015" name="Genome Biol. Evol.">
        <title>Comparative Genomics of a Bacterivorous Green Alga Reveals Evolutionary Causalities and Consequences of Phago-Mixotrophic Mode of Nutrition.</title>
        <authorList>
            <person name="Burns J.A."/>
            <person name="Paasch A."/>
            <person name="Narechania A."/>
            <person name="Kim E."/>
        </authorList>
    </citation>
    <scope>NUCLEOTIDE SEQUENCE [LARGE SCALE GENOMIC DNA]</scope>
    <source>
        <strain evidence="1 2">PLY_AMNH</strain>
    </source>
</reference>
<comment type="caution">
    <text evidence="1">The sequence shown here is derived from an EMBL/GenBank/DDBJ whole genome shotgun (WGS) entry which is preliminary data.</text>
</comment>
<evidence type="ECO:0000313" key="2">
    <source>
        <dbReference type="Proteomes" id="UP001190700"/>
    </source>
</evidence>
<evidence type="ECO:0000313" key="1">
    <source>
        <dbReference type="EMBL" id="KAK3249926.1"/>
    </source>
</evidence>
<evidence type="ECO:0008006" key="3">
    <source>
        <dbReference type="Google" id="ProtNLM"/>
    </source>
</evidence>